<organism evidence="2 3">
    <name type="scientific">Aeromicrobium alkaliterrae</name>
    <dbReference type="NCBI Taxonomy" id="302168"/>
    <lineage>
        <taxon>Bacteria</taxon>
        <taxon>Bacillati</taxon>
        <taxon>Actinomycetota</taxon>
        <taxon>Actinomycetes</taxon>
        <taxon>Propionibacteriales</taxon>
        <taxon>Nocardioidaceae</taxon>
        <taxon>Aeromicrobium</taxon>
    </lineage>
</organism>
<protein>
    <recommendedName>
        <fullName evidence="1">SLH domain-containing protein</fullName>
    </recommendedName>
</protein>
<dbReference type="Proteomes" id="UP001501057">
    <property type="component" value="Unassembled WGS sequence"/>
</dbReference>
<comment type="caution">
    <text evidence="2">The sequence shown here is derived from an EMBL/GenBank/DDBJ whole genome shotgun (WGS) entry which is preliminary data.</text>
</comment>
<feature type="domain" description="SLH" evidence="1">
    <location>
        <begin position="23"/>
        <end position="86"/>
    </location>
</feature>
<keyword evidence="3" id="KW-1185">Reference proteome</keyword>
<dbReference type="Pfam" id="PF00395">
    <property type="entry name" value="SLH"/>
    <property type="match status" value="2"/>
</dbReference>
<dbReference type="PROSITE" id="PS51272">
    <property type="entry name" value="SLH"/>
    <property type="match status" value="2"/>
</dbReference>
<dbReference type="PANTHER" id="PTHR43308:SF5">
    <property type="entry name" value="S-LAYER PROTEIN _ PEPTIDOGLYCAN ENDO-BETA-N-ACETYLGLUCOSAMINIDASE"/>
    <property type="match status" value="1"/>
</dbReference>
<accession>A0ABN2JGK9</accession>
<evidence type="ECO:0000313" key="3">
    <source>
        <dbReference type="Proteomes" id="UP001501057"/>
    </source>
</evidence>
<gene>
    <name evidence="2" type="ORF">GCM10009710_03850</name>
</gene>
<name>A0ABN2JGK9_9ACTN</name>
<proteinExistence type="predicted"/>
<dbReference type="RefSeq" id="WP_344197162.1">
    <property type="nucleotide sequence ID" value="NZ_BAAAME010000002.1"/>
</dbReference>
<reference evidence="2 3" key="1">
    <citation type="journal article" date="2019" name="Int. J. Syst. Evol. Microbiol.">
        <title>The Global Catalogue of Microorganisms (GCM) 10K type strain sequencing project: providing services to taxonomists for standard genome sequencing and annotation.</title>
        <authorList>
            <consortium name="The Broad Institute Genomics Platform"/>
            <consortium name="The Broad Institute Genome Sequencing Center for Infectious Disease"/>
            <person name="Wu L."/>
            <person name="Ma J."/>
        </authorList>
    </citation>
    <scope>NUCLEOTIDE SEQUENCE [LARGE SCALE GENOMIC DNA]</scope>
    <source>
        <strain evidence="2 3">JCM 13518</strain>
    </source>
</reference>
<sequence length="165" mass="18144">MAAFLYRMETLYTGSEPEFSLPSTSPFVDVSPGHVFYKQIVWLAGTGITTGYADGTFRPSQPVLREQMAAFICRFDLAQPCADVSEDIGGDPFQVFVDVPPGHTFFDAIFVMFAAGISTGYADGTYRPSQPVLREQMAAFLTRYINLWSSSSTATDKPSPEALIR</sequence>
<evidence type="ECO:0000259" key="1">
    <source>
        <dbReference type="PROSITE" id="PS51272"/>
    </source>
</evidence>
<dbReference type="EMBL" id="BAAAME010000002">
    <property type="protein sequence ID" value="GAA1726417.1"/>
    <property type="molecule type" value="Genomic_DNA"/>
</dbReference>
<evidence type="ECO:0000313" key="2">
    <source>
        <dbReference type="EMBL" id="GAA1726417.1"/>
    </source>
</evidence>
<dbReference type="PANTHER" id="PTHR43308">
    <property type="entry name" value="OUTER MEMBRANE PROTEIN ALPHA-RELATED"/>
    <property type="match status" value="1"/>
</dbReference>
<dbReference type="InterPro" id="IPR001119">
    <property type="entry name" value="SLH_dom"/>
</dbReference>
<dbReference type="InterPro" id="IPR051465">
    <property type="entry name" value="Cell_Envelope_Struct_Comp"/>
</dbReference>
<feature type="domain" description="SLH" evidence="1">
    <location>
        <begin position="92"/>
        <end position="155"/>
    </location>
</feature>